<dbReference type="EMBL" id="JBITMB010000001">
    <property type="protein sequence ID" value="MFI7438918.1"/>
    <property type="molecule type" value="Genomic_DNA"/>
</dbReference>
<evidence type="ECO:0000313" key="1">
    <source>
        <dbReference type="EMBL" id="MFI7438918.1"/>
    </source>
</evidence>
<evidence type="ECO:0000313" key="2">
    <source>
        <dbReference type="Proteomes" id="UP001612928"/>
    </source>
</evidence>
<proteinExistence type="predicted"/>
<gene>
    <name evidence="1" type="ORF">ACIBP5_03010</name>
</gene>
<name>A0ABW7ZWK7_9ACTN</name>
<comment type="caution">
    <text evidence="1">The sequence shown here is derived from an EMBL/GenBank/DDBJ whole genome shotgun (WGS) entry which is preliminary data.</text>
</comment>
<accession>A0ABW7ZWK7</accession>
<dbReference type="Proteomes" id="UP001612928">
    <property type="component" value="Unassembled WGS sequence"/>
</dbReference>
<organism evidence="1 2">
    <name type="scientific">Nonomuraea indica</name>
    <dbReference type="NCBI Taxonomy" id="1581193"/>
    <lineage>
        <taxon>Bacteria</taxon>
        <taxon>Bacillati</taxon>
        <taxon>Actinomycetota</taxon>
        <taxon>Actinomycetes</taxon>
        <taxon>Streptosporangiales</taxon>
        <taxon>Streptosporangiaceae</taxon>
        <taxon>Nonomuraea</taxon>
    </lineage>
</organism>
<reference evidence="1 2" key="1">
    <citation type="submission" date="2024-10" db="EMBL/GenBank/DDBJ databases">
        <title>The Natural Products Discovery Center: Release of the First 8490 Sequenced Strains for Exploring Actinobacteria Biosynthetic Diversity.</title>
        <authorList>
            <person name="Kalkreuter E."/>
            <person name="Kautsar S.A."/>
            <person name="Yang D."/>
            <person name="Bader C.D."/>
            <person name="Teijaro C.N."/>
            <person name="Fluegel L."/>
            <person name="Davis C.M."/>
            <person name="Simpson J.R."/>
            <person name="Lauterbach L."/>
            <person name="Steele A.D."/>
            <person name="Gui C."/>
            <person name="Meng S."/>
            <person name="Li G."/>
            <person name="Viehrig K."/>
            <person name="Ye F."/>
            <person name="Su P."/>
            <person name="Kiefer A.F."/>
            <person name="Nichols A."/>
            <person name="Cepeda A.J."/>
            <person name="Yan W."/>
            <person name="Fan B."/>
            <person name="Jiang Y."/>
            <person name="Adhikari A."/>
            <person name="Zheng C.-J."/>
            <person name="Schuster L."/>
            <person name="Cowan T.M."/>
            <person name="Smanski M.J."/>
            <person name="Chevrette M.G."/>
            <person name="De Carvalho L.P.S."/>
            <person name="Shen B."/>
        </authorList>
    </citation>
    <scope>NUCLEOTIDE SEQUENCE [LARGE SCALE GENOMIC DNA]</scope>
    <source>
        <strain evidence="1 2">NPDC049503</strain>
    </source>
</reference>
<sequence length="84" mass="9795">MSDSTQPDGRYAELRRLGEEERYMAGELQQTRVQIARLIQQLLPPHARTEKIDEVVQASGYSRFLIDALRHKDHPWHAGKLKQE</sequence>
<keyword evidence="2" id="KW-1185">Reference proteome</keyword>
<protein>
    <submittedName>
        <fullName evidence="1">Uncharacterized protein</fullName>
    </submittedName>
</protein>
<dbReference type="RefSeq" id="WP_397018469.1">
    <property type="nucleotide sequence ID" value="NZ_JBITMB010000001.1"/>
</dbReference>